<keyword evidence="4" id="KW-1003">Cell membrane</keyword>
<dbReference type="Pfam" id="PF03739">
    <property type="entry name" value="LptF_LptG"/>
    <property type="match status" value="1"/>
</dbReference>
<dbReference type="RefSeq" id="WP_115218511.1">
    <property type="nucleotide sequence ID" value="NZ_UHIA01000004.1"/>
</dbReference>
<comment type="subunit">
    <text evidence="8">Component of the lipopolysaccharide transport and assembly complex. The LptBFG transporter is composed of two ATP-binding proteins (LptB) and two transmembrane proteins (LptF and LptG).</text>
</comment>
<accession>A0A380MZT0</accession>
<evidence type="ECO:0000256" key="6">
    <source>
        <dbReference type="ARBA" id="ARBA00022989"/>
    </source>
</evidence>
<keyword evidence="11" id="KW-1185">Reference proteome</keyword>
<dbReference type="PANTHER" id="PTHR33529">
    <property type="entry name" value="SLR0882 PROTEIN-RELATED"/>
    <property type="match status" value="1"/>
</dbReference>
<dbReference type="InterPro" id="IPR005495">
    <property type="entry name" value="LptG/LptF_permease"/>
</dbReference>
<evidence type="ECO:0000313" key="11">
    <source>
        <dbReference type="Proteomes" id="UP000254575"/>
    </source>
</evidence>
<evidence type="ECO:0000256" key="2">
    <source>
        <dbReference type="ARBA" id="ARBA00004651"/>
    </source>
</evidence>
<feature type="transmembrane region" description="Helical" evidence="9">
    <location>
        <begin position="272"/>
        <end position="290"/>
    </location>
</feature>
<protein>
    <submittedName>
        <fullName evidence="10">Lipopolysaccharide export system permease protein lptG</fullName>
    </submittedName>
</protein>
<keyword evidence="7 9" id="KW-0472">Membrane</keyword>
<dbReference type="PANTHER" id="PTHR33529:SF2">
    <property type="entry name" value="LIPOPOLYSACCHARIDE EXPORT SYSTEM PERMEASE PROTEIN LPTG"/>
    <property type="match status" value="1"/>
</dbReference>
<feature type="transmembrane region" description="Helical" evidence="9">
    <location>
        <begin position="102"/>
        <end position="122"/>
    </location>
</feature>
<keyword evidence="5 9" id="KW-0812">Transmembrane</keyword>
<name>A0A380MZT0_9GAMM</name>
<feature type="transmembrane region" description="Helical" evidence="9">
    <location>
        <begin position="64"/>
        <end position="81"/>
    </location>
</feature>
<gene>
    <name evidence="10" type="primary">lptG</name>
    <name evidence="10" type="ORF">NCTC10717_01286</name>
</gene>
<keyword evidence="6 9" id="KW-1133">Transmembrane helix</keyword>
<evidence type="ECO:0000256" key="3">
    <source>
        <dbReference type="ARBA" id="ARBA00007725"/>
    </source>
</evidence>
<evidence type="ECO:0000256" key="8">
    <source>
        <dbReference type="ARBA" id="ARBA00026081"/>
    </source>
</evidence>
<dbReference type="OrthoDB" id="9776227at2"/>
<evidence type="ECO:0000256" key="7">
    <source>
        <dbReference type="ARBA" id="ARBA00023136"/>
    </source>
</evidence>
<dbReference type="GO" id="GO:0015920">
    <property type="term" value="P:lipopolysaccharide transport"/>
    <property type="evidence" value="ECO:0007669"/>
    <property type="project" value="TreeGrafter"/>
</dbReference>
<feature type="transmembrane region" description="Helical" evidence="9">
    <location>
        <begin position="331"/>
        <end position="350"/>
    </location>
</feature>
<comment type="function">
    <text evidence="1">Part of the ABC transporter complex LptBFG involved in the translocation of lipopolysaccharide (LPS) from the inner membrane to the outer membrane.</text>
</comment>
<organism evidence="10 11">
    <name type="scientific">Suttonella indologenes</name>
    <dbReference type="NCBI Taxonomy" id="13276"/>
    <lineage>
        <taxon>Bacteria</taxon>
        <taxon>Pseudomonadati</taxon>
        <taxon>Pseudomonadota</taxon>
        <taxon>Gammaproteobacteria</taxon>
        <taxon>Cardiobacteriales</taxon>
        <taxon>Cardiobacteriaceae</taxon>
        <taxon>Suttonella</taxon>
    </lineage>
</organism>
<dbReference type="EMBL" id="UHIA01000004">
    <property type="protein sequence ID" value="SUO96987.1"/>
    <property type="molecule type" value="Genomic_DNA"/>
</dbReference>
<feature type="transmembrane region" description="Helical" evidence="9">
    <location>
        <begin position="302"/>
        <end position="325"/>
    </location>
</feature>
<comment type="subcellular location">
    <subcellularLocation>
        <location evidence="2">Cell membrane</location>
        <topology evidence="2">Multi-pass membrane protein</topology>
    </subcellularLocation>
</comment>
<dbReference type="NCBIfam" id="TIGR04408">
    <property type="entry name" value="LptG_lptG"/>
    <property type="match status" value="1"/>
</dbReference>
<dbReference type="AlphaFoldDB" id="A0A380MZT0"/>
<proteinExistence type="inferred from homology"/>
<evidence type="ECO:0000313" key="10">
    <source>
        <dbReference type="EMBL" id="SUO96987.1"/>
    </source>
</evidence>
<feature type="transmembrane region" description="Helical" evidence="9">
    <location>
        <begin position="12"/>
        <end position="29"/>
    </location>
</feature>
<comment type="similarity">
    <text evidence="3">Belongs to the LptF/LptG family.</text>
</comment>
<evidence type="ECO:0000256" key="5">
    <source>
        <dbReference type="ARBA" id="ARBA00022692"/>
    </source>
</evidence>
<dbReference type="InterPro" id="IPR030923">
    <property type="entry name" value="LptG"/>
</dbReference>
<dbReference type="GO" id="GO:0043190">
    <property type="term" value="C:ATP-binding cassette (ABC) transporter complex"/>
    <property type="evidence" value="ECO:0007669"/>
    <property type="project" value="InterPro"/>
</dbReference>
<evidence type="ECO:0000256" key="9">
    <source>
        <dbReference type="SAM" id="Phobius"/>
    </source>
</evidence>
<dbReference type="Proteomes" id="UP000254575">
    <property type="component" value="Unassembled WGS sequence"/>
</dbReference>
<dbReference type="GO" id="GO:0055085">
    <property type="term" value="P:transmembrane transport"/>
    <property type="evidence" value="ECO:0007669"/>
    <property type="project" value="InterPro"/>
</dbReference>
<evidence type="ECO:0000256" key="1">
    <source>
        <dbReference type="ARBA" id="ARBA00002265"/>
    </source>
</evidence>
<reference evidence="10 11" key="1">
    <citation type="submission" date="2018-06" db="EMBL/GenBank/DDBJ databases">
        <authorList>
            <consortium name="Pathogen Informatics"/>
            <person name="Doyle S."/>
        </authorList>
    </citation>
    <scope>NUCLEOTIDE SEQUENCE [LARGE SCALE GENOMIC DNA]</scope>
    <source>
        <strain evidence="10 11">NCTC10717</strain>
    </source>
</reference>
<sequence length="352" mass="38855">MSKFDRYLLRTLLISTFVTLIFLLGIDFLVQSSDEADNLGVGKYSFLVMIYVLALQIPDKIIEFLPAAILVGSIMGLGQLGNQNELTVVRAAGVSKLRLSRAGILMAFFLGIGLIGISEYIAPGMNDKAELTRNQALGRASANHFAQGIWLDSGEDGYVHIAQFNPDGSLGGLSFYRQDREGNIRIDKVRRAEHQGDYWQLSDSHSIMLNSTRYQLGEGRNTWHNSVNPQTLSRLADTSSAQTIAELYTLTQFLKANRIEHRNESLRLWQQLFLPLSTLAMLLLALPFAYGQVRSGGGGARLLIGILLGVSYYVLQAILSSMALLLHWPPILGALLPILILGIPPFIALLRN</sequence>
<evidence type="ECO:0000256" key="4">
    <source>
        <dbReference type="ARBA" id="ARBA00022475"/>
    </source>
</evidence>